<protein>
    <submittedName>
        <fullName evidence="1">Uncharacterized protein</fullName>
    </submittedName>
</protein>
<name>A0ABR0S007_9EURO</name>
<dbReference type="RefSeq" id="XP_064734260.1">
    <property type="nucleotide sequence ID" value="XM_064868763.1"/>
</dbReference>
<dbReference type="EMBL" id="JAVHJV010000001">
    <property type="protein sequence ID" value="KAK5946170.1"/>
    <property type="molecule type" value="Genomic_DNA"/>
</dbReference>
<sequence length="418" mass="47559">MEHHENGSQSPDMEQLSVSGSQLPYPRVLIYLGRNLFKPRDFGVSLFQSKFQRLAPGEEHSTESTQLRNDSLISGAIEHSTTFRYNDLPIEIRRMVMSQLFTSCRPEIGIQTAVIIGCHSLRCDNRCYHSKEALLDEGKHTSITFPEDFVTLFTSRKFFEEALPVFASHTTIDFANTEPAAILDSVSRSPILKEVLTRMFSYARQIQLREHNARSYPWCDHHTALDISSFTSKLRIIDICSNDELHWRSGVHDVDGEVVYGTYIATGVQANGTNARPHSVPLAEAVDSASKLQYISGLEAALQQYFFSSDRFQHAKALQLQVEKQGLSGRVFYWTTLVCLCTQQAKQLGPEYWLGQEKKILMVIEVATKKLVEFSLEVGESSLAYWAIPPKIDLARTHLGRMVHEWPLWELTDREVEQ</sequence>
<proteinExistence type="predicted"/>
<evidence type="ECO:0000313" key="2">
    <source>
        <dbReference type="Proteomes" id="UP001334248"/>
    </source>
</evidence>
<dbReference type="GeneID" id="89993759"/>
<organism evidence="1 2">
    <name type="scientific">Knufia obscura</name>
    <dbReference type="NCBI Taxonomy" id="1635080"/>
    <lineage>
        <taxon>Eukaryota</taxon>
        <taxon>Fungi</taxon>
        <taxon>Dikarya</taxon>
        <taxon>Ascomycota</taxon>
        <taxon>Pezizomycotina</taxon>
        <taxon>Eurotiomycetes</taxon>
        <taxon>Chaetothyriomycetidae</taxon>
        <taxon>Chaetothyriales</taxon>
        <taxon>Trichomeriaceae</taxon>
        <taxon>Knufia</taxon>
    </lineage>
</organism>
<reference evidence="1 2" key="1">
    <citation type="journal article" date="2023" name="Res Sq">
        <title>Genomic and morphological characterization of Knufia obscura isolated from the Mars 2020 spacecraft assembly facility.</title>
        <authorList>
            <person name="Chander A.M."/>
            <person name="Teixeira M.M."/>
            <person name="Singh N.K."/>
            <person name="Williams M.P."/>
            <person name="Parker C.W."/>
            <person name="Leo P."/>
            <person name="Stajich J.E."/>
            <person name="Torok T."/>
            <person name="Tighe S."/>
            <person name="Mason C.E."/>
            <person name="Venkateswaran K."/>
        </authorList>
    </citation>
    <scope>NUCLEOTIDE SEQUENCE [LARGE SCALE GENOMIC DNA]</scope>
    <source>
        <strain evidence="1 2">CCFEE 5817</strain>
    </source>
</reference>
<evidence type="ECO:0000313" key="1">
    <source>
        <dbReference type="EMBL" id="KAK5946170.1"/>
    </source>
</evidence>
<dbReference type="Proteomes" id="UP001334248">
    <property type="component" value="Unassembled WGS sequence"/>
</dbReference>
<comment type="caution">
    <text evidence="1">The sequence shown here is derived from an EMBL/GenBank/DDBJ whole genome shotgun (WGS) entry which is preliminary data.</text>
</comment>
<accession>A0ABR0S007</accession>
<gene>
    <name evidence="1" type="ORF">PMZ80_000310</name>
</gene>
<keyword evidence="2" id="KW-1185">Reference proteome</keyword>